<dbReference type="GO" id="GO:0003677">
    <property type="term" value="F:DNA binding"/>
    <property type="evidence" value="ECO:0007669"/>
    <property type="project" value="UniProtKB-KW"/>
</dbReference>
<evidence type="ECO:0000259" key="4">
    <source>
        <dbReference type="PROSITE" id="PS51077"/>
    </source>
</evidence>
<dbReference type="InterPro" id="IPR014757">
    <property type="entry name" value="Tscrpt_reg_IclR_C"/>
</dbReference>
<dbReference type="InterPro" id="IPR036390">
    <property type="entry name" value="WH_DNA-bd_sf"/>
</dbReference>
<dbReference type="PROSITE" id="PS51077">
    <property type="entry name" value="HTH_ICLR"/>
    <property type="match status" value="1"/>
</dbReference>
<evidence type="ECO:0000313" key="7">
    <source>
        <dbReference type="Proteomes" id="UP000315677"/>
    </source>
</evidence>
<dbReference type="PANTHER" id="PTHR30136:SF35">
    <property type="entry name" value="HTH-TYPE TRANSCRIPTIONAL REGULATOR RV1719"/>
    <property type="match status" value="1"/>
</dbReference>
<dbReference type="PROSITE" id="PS51078">
    <property type="entry name" value="ICLR_ED"/>
    <property type="match status" value="1"/>
</dbReference>
<keyword evidence="1" id="KW-0805">Transcription regulation</keyword>
<dbReference type="PANTHER" id="PTHR30136">
    <property type="entry name" value="HELIX-TURN-HELIX TRANSCRIPTIONAL REGULATOR, ICLR FAMILY"/>
    <property type="match status" value="1"/>
</dbReference>
<feature type="domain" description="HTH iclR-type" evidence="4">
    <location>
        <begin position="8"/>
        <end position="71"/>
    </location>
</feature>
<evidence type="ECO:0000256" key="3">
    <source>
        <dbReference type="ARBA" id="ARBA00023163"/>
    </source>
</evidence>
<name>A0A543DLB4_9PSEU</name>
<dbReference type="InterPro" id="IPR029016">
    <property type="entry name" value="GAF-like_dom_sf"/>
</dbReference>
<dbReference type="GO" id="GO:0045892">
    <property type="term" value="P:negative regulation of DNA-templated transcription"/>
    <property type="evidence" value="ECO:0007669"/>
    <property type="project" value="TreeGrafter"/>
</dbReference>
<dbReference type="EMBL" id="VFPA01000003">
    <property type="protein sequence ID" value="TQM10101.1"/>
    <property type="molecule type" value="Genomic_DNA"/>
</dbReference>
<dbReference type="AlphaFoldDB" id="A0A543DLB4"/>
<dbReference type="OrthoDB" id="7274111at2"/>
<dbReference type="Gene3D" id="1.10.10.10">
    <property type="entry name" value="Winged helix-like DNA-binding domain superfamily/Winged helix DNA-binding domain"/>
    <property type="match status" value="1"/>
</dbReference>
<dbReference type="Pfam" id="PF09339">
    <property type="entry name" value="HTH_IclR"/>
    <property type="match status" value="1"/>
</dbReference>
<accession>A0A543DLB4</accession>
<evidence type="ECO:0000256" key="1">
    <source>
        <dbReference type="ARBA" id="ARBA00023015"/>
    </source>
</evidence>
<dbReference type="GO" id="GO:0003700">
    <property type="term" value="F:DNA-binding transcription factor activity"/>
    <property type="evidence" value="ECO:0007669"/>
    <property type="project" value="TreeGrafter"/>
</dbReference>
<evidence type="ECO:0000256" key="2">
    <source>
        <dbReference type="ARBA" id="ARBA00023125"/>
    </source>
</evidence>
<dbReference type="RefSeq" id="WP_142058704.1">
    <property type="nucleotide sequence ID" value="NZ_VFPA01000003.1"/>
</dbReference>
<dbReference type="SMART" id="SM00346">
    <property type="entry name" value="HTH_ICLR"/>
    <property type="match status" value="1"/>
</dbReference>
<keyword evidence="3" id="KW-0804">Transcription</keyword>
<feature type="domain" description="IclR-ED" evidence="5">
    <location>
        <begin position="72"/>
        <end position="265"/>
    </location>
</feature>
<dbReference type="Proteomes" id="UP000315677">
    <property type="component" value="Unassembled WGS sequence"/>
</dbReference>
<keyword evidence="2" id="KW-0238">DNA-binding</keyword>
<sequence length="265" mass="28672">MEHLRYRSPAADLAARTLKLLSRYRTSCLTLAEIAAELQVPKTSCLRVLRTLQAHGLLGYDEAGQRYSLGEYAVVIGSRAAEGLDPLTRVRPLLAAASRATGLTAAFVQRVAGDRMMYVAKHEHPGGGGVSVSVGNRFPVTSVSYGKWVMAFAHDEERERLLAAGLPRITAATTTERAQYLRQVDALRVGEILESRAEYVHGIYAVSCALVDARHELAGVLVVLGVLAELDDDRRRAVCAVMREIATRCTAQQCAAATAPDRKAG</sequence>
<dbReference type="SUPFAM" id="SSF55781">
    <property type="entry name" value="GAF domain-like"/>
    <property type="match status" value="1"/>
</dbReference>
<comment type="caution">
    <text evidence="6">The sequence shown here is derived from an EMBL/GenBank/DDBJ whole genome shotgun (WGS) entry which is preliminary data.</text>
</comment>
<proteinExistence type="predicted"/>
<evidence type="ECO:0000259" key="5">
    <source>
        <dbReference type="PROSITE" id="PS51078"/>
    </source>
</evidence>
<evidence type="ECO:0000313" key="6">
    <source>
        <dbReference type="EMBL" id="TQM10101.1"/>
    </source>
</evidence>
<reference evidence="6 7" key="1">
    <citation type="submission" date="2019-06" db="EMBL/GenBank/DDBJ databases">
        <title>Sequencing the genomes of 1000 actinobacteria strains.</title>
        <authorList>
            <person name="Klenk H.-P."/>
        </authorList>
    </citation>
    <scope>NUCLEOTIDE SEQUENCE [LARGE SCALE GENOMIC DNA]</scope>
    <source>
        <strain evidence="6 7">DSM 45301</strain>
    </source>
</reference>
<dbReference type="InterPro" id="IPR050707">
    <property type="entry name" value="HTH_MetabolicPath_Reg"/>
</dbReference>
<dbReference type="Pfam" id="PF01614">
    <property type="entry name" value="IclR_C"/>
    <property type="match status" value="1"/>
</dbReference>
<dbReference type="SUPFAM" id="SSF46785">
    <property type="entry name" value="Winged helix' DNA-binding domain"/>
    <property type="match status" value="1"/>
</dbReference>
<protein>
    <submittedName>
        <fullName evidence="6">IclR family transcriptional regulator</fullName>
    </submittedName>
</protein>
<organism evidence="6 7">
    <name type="scientific">Pseudonocardia kunmingensis</name>
    <dbReference type="NCBI Taxonomy" id="630975"/>
    <lineage>
        <taxon>Bacteria</taxon>
        <taxon>Bacillati</taxon>
        <taxon>Actinomycetota</taxon>
        <taxon>Actinomycetes</taxon>
        <taxon>Pseudonocardiales</taxon>
        <taxon>Pseudonocardiaceae</taxon>
        <taxon>Pseudonocardia</taxon>
    </lineage>
</organism>
<dbReference type="Gene3D" id="3.30.450.40">
    <property type="match status" value="1"/>
</dbReference>
<gene>
    <name evidence="6" type="ORF">FB558_5883</name>
</gene>
<dbReference type="InterPro" id="IPR036388">
    <property type="entry name" value="WH-like_DNA-bd_sf"/>
</dbReference>
<keyword evidence="7" id="KW-1185">Reference proteome</keyword>
<dbReference type="InterPro" id="IPR005471">
    <property type="entry name" value="Tscrpt_reg_IclR_N"/>
</dbReference>